<dbReference type="Proteomes" id="UP000326759">
    <property type="component" value="Unassembled WGS sequence"/>
</dbReference>
<keyword evidence="2" id="KW-1133">Transmembrane helix</keyword>
<name>A0A5N5TJ84_9CRUS</name>
<evidence type="ECO:0008006" key="5">
    <source>
        <dbReference type="Google" id="ProtNLM"/>
    </source>
</evidence>
<feature type="transmembrane region" description="Helical" evidence="2">
    <location>
        <begin position="143"/>
        <end position="167"/>
    </location>
</feature>
<reference evidence="3 4" key="1">
    <citation type="journal article" date="2019" name="PLoS Biol.">
        <title>Sex chromosomes control vertical transmission of feminizing Wolbachia symbionts in an isopod.</title>
        <authorList>
            <person name="Becking T."/>
            <person name="Chebbi M.A."/>
            <person name="Giraud I."/>
            <person name="Moumen B."/>
            <person name="Laverre T."/>
            <person name="Caubet Y."/>
            <person name="Peccoud J."/>
            <person name="Gilbert C."/>
            <person name="Cordaux R."/>
        </authorList>
    </citation>
    <scope>NUCLEOTIDE SEQUENCE [LARGE SCALE GENOMIC DNA]</scope>
    <source>
        <strain evidence="3">ANa2</strain>
        <tissue evidence="3">Whole body excluding digestive tract and cuticle</tissue>
    </source>
</reference>
<feature type="region of interest" description="Disordered" evidence="1">
    <location>
        <begin position="893"/>
        <end position="917"/>
    </location>
</feature>
<evidence type="ECO:0000313" key="3">
    <source>
        <dbReference type="EMBL" id="KAB7505640.1"/>
    </source>
</evidence>
<dbReference type="PANTHER" id="PTHR46560:SF11">
    <property type="entry name" value="GH09980P"/>
    <property type="match status" value="1"/>
</dbReference>
<keyword evidence="2" id="KW-0812">Transmembrane</keyword>
<feature type="compositionally biased region" description="Basic and acidic residues" evidence="1">
    <location>
        <begin position="905"/>
        <end position="917"/>
    </location>
</feature>
<evidence type="ECO:0000313" key="4">
    <source>
        <dbReference type="Proteomes" id="UP000326759"/>
    </source>
</evidence>
<feature type="compositionally biased region" description="Basic and acidic residues" evidence="1">
    <location>
        <begin position="791"/>
        <end position="819"/>
    </location>
</feature>
<dbReference type="PANTHER" id="PTHR46560">
    <property type="entry name" value="CYPHER, ISOFORM B"/>
    <property type="match status" value="1"/>
</dbReference>
<dbReference type="OrthoDB" id="10070678at2759"/>
<comment type="caution">
    <text evidence="3">The sequence shown here is derived from an EMBL/GenBank/DDBJ whole genome shotgun (WGS) entry which is preliminary data.</text>
</comment>
<feature type="compositionally biased region" description="Low complexity" evidence="1">
    <location>
        <begin position="227"/>
        <end position="238"/>
    </location>
</feature>
<organism evidence="3 4">
    <name type="scientific">Armadillidium nasatum</name>
    <dbReference type="NCBI Taxonomy" id="96803"/>
    <lineage>
        <taxon>Eukaryota</taxon>
        <taxon>Metazoa</taxon>
        <taxon>Ecdysozoa</taxon>
        <taxon>Arthropoda</taxon>
        <taxon>Crustacea</taxon>
        <taxon>Multicrustacea</taxon>
        <taxon>Malacostraca</taxon>
        <taxon>Eumalacostraca</taxon>
        <taxon>Peracarida</taxon>
        <taxon>Isopoda</taxon>
        <taxon>Oniscidea</taxon>
        <taxon>Crinocheta</taxon>
        <taxon>Armadillidiidae</taxon>
        <taxon>Armadillidium</taxon>
    </lineage>
</organism>
<evidence type="ECO:0000256" key="2">
    <source>
        <dbReference type="SAM" id="Phobius"/>
    </source>
</evidence>
<sequence length="917" mass="103067">VGGESRDLDKIGSVIYTNRTTTTLNCASGFMNIVVDFNEPFFGIIYPNGSRTSACLTHGTGTNQATINLPLKGCGTKRIERRVFMNNIIVRFHKGLELEGDEVKTIICRYPSPEVILPPGPPVPIIAPVPTPGTPKRIGEVEILMIICAIVFLALLLLGMACSYTCLKKRNIRIVRRRPLSMGPPSEVSKISGSSLLFDGLKIPRAHATSTSDSDTALVSQSETLPSDYPSESPSSGSEVEEGDVHSIAQAQDELSSVYSDAHAQSEAEVFAAQTVIKAPKPTFMVRVKKAPTPPRTPEPDYSIQNALSQSLTTILERDESFRGESLPGSEHAQIVTESEDDMNPPPALLPPPGFSEVGRHTQEITTYQSPPPRVDVQHIENVTNIKQEITDIEEVVERGTRRFLAPRAPSEPDSDYPSEARSVTDVVEDMAVVPRPPAITTHVVDDRYHTTVKETHITEDVEKHRRFIKQYHMKPKPLPPPKWNVAIRHYPAPKYADELESSGPEWEAYSEPGSDVFRSQMLEGIDDRLSQIDVETMEHPPPPNWTVLLRVLDPPPTERAVREILTIEDREKWRQIITTESTLRTMLTTAIVREDYERIRRDQRYEKLFEPRKWDVIIRILSPPHEPSRPGDETSSEAPSISDTESLPSFKDGKRYRKYEPPAATGGRKSSLPPLYEYDSDGNPVVKKISGPPSSRSRRSSKSSLVSGVDVRSIPETEVNFARVHGDTWSEASGPSSTGAPRSHADRSHSEITFSVPVLHDEDYPDTDLDDRSSARTGRSLARSASEFTEDWRHHDRLERYSESSVDSKPHRQRERSASEYMEDAPHMSDFPTSPDHSPLPSPQMRDRRYYNYEMSPYEPEGAEAYIQQGHFQHAEYVDERGGGHERVYHREVHTTQTHSSKGYRNERFPEDKRTK</sequence>
<feature type="compositionally biased region" description="Polar residues" evidence="1">
    <location>
        <begin position="731"/>
        <end position="741"/>
    </location>
</feature>
<keyword evidence="4" id="KW-1185">Reference proteome</keyword>
<proteinExistence type="predicted"/>
<keyword evidence="2" id="KW-0472">Membrane</keyword>
<dbReference type="AlphaFoldDB" id="A0A5N5TJ84"/>
<feature type="compositionally biased region" description="Polar residues" evidence="1">
    <location>
        <begin position="208"/>
        <end position="225"/>
    </location>
</feature>
<dbReference type="EMBL" id="SEYY01001162">
    <property type="protein sequence ID" value="KAB7505640.1"/>
    <property type="molecule type" value="Genomic_DNA"/>
</dbReference>
<feature type="region of interest" description="Disordered" evidence="1">
    <location>
        <begin position="207"/>
        <end position="245"/>
    </location>
</feature>
<gene>
    <name evidence="3" type="ORF">Anas_07134</name>
</gene>
<feature type="non-terminal residue" evidence="3">
    <location>
        <position position="1"/>
    </location>
</feature>
<feature type="compositionally biased region" description="Polar residues" evidence="1">
    <location>
        <begin position="637"/>
        <end position="648"/>
    </location>
</feature>
<evidence type="ECO:0000256" key="1">
    <source>
        <dbReference type="SAM" id="MobiDB-lite"/>
    </source>
</evidence>
<feature type="region of interest" description="Disordered" evidence="1">
    <location>
        <begin position="623"/>
        <end position="847"/>
    </location>
</feature>
<accession>A0A5N5TJ84</accession>
<protein>
    <recommendedName>
        <fullName evidence="5">ZP domain-containing protein</fullName>
    </recommendedName>
</protein>